<gene>
    <name evidence="1" type="ORF">A2116_01255</name>
</gene>
<sequence length="67" mass="7681">MRGGGNLGIVPENQMTASKIKKFKRAAMLYAGSRPKFIKDDRGWRLDLIALTKVEKDFVIRHYENIS</sequence>
<evidence type="ECO:0000313" key="2">
    <source>
        <dbReference type="Proteomes" id="UP000179368"/>
    </source>
</evidence>
<dbReference type="EMBL" id="MFKG01000024">
    <property type="protein sequence ID" value="OGG40152.1"/>
    <property type="molecule type" value="Genomic_DNA"/>
</dbReference>
<proteinExistence type="predicted"/>
<accession>A0A1F6BTQ1</accession>
<protein>
    <submittedName>
        <fullName evidence="1">Uncharacterized protein</fullName>
    </submittedName>
</protein>
<name>A0A1F6BTQ1_9BACT</name>
<organism evidence="1 2">
    <name type="scientific">Candidatus Jorgensenbacteria bacterium GWA1_49_17</name>
    <dbReference type="NCBI Taxonomy" id="1798467"/>
    <lineage>
        <taxon>Bacteria</taxon>
        <taxon>Candidatus Joergenseniibacteriota</taxon>
    </lineage>
</organism>
<dbReference type="AlphaFoldDB" id="A0A1F6BTQ1"/>
<evidence type="ECO:0000313" key="1">
    <source>
        <dbReference type="EMBL" id="OGG40152.1"/>
    </source>
</evidence>
<reference evidence="1 2" key="1">
    <citation type="journal article" date="2016" name="Nat. Commun.">
        <title>Thousands of microbial genomes shed light on interconnected biogeochemical processes in an aquifer system.</title>
        <authorList>
            <person name="Anantharaman K."/>
            <person name="Brown C.T."/>
            <person name="Hug L.A."/>
            <person name="Sharon I."/>
            <person name="Castelle C.J."/>
            <person name="Probst A.J."/>
            <person name="Thomas B.C."/>
            <person name="Singh A."/>
            <person name="Wilkins M.J."/>
            <person name="Karaoz U."/>
            <person name="Brodie E.L."/>
            <person name="Williams K.H."/>
            <person name="Hubbard S.S."/>
            <person name="Banfield J.F."/>
        </authorList>
    </citation>
    <scope>NUCLEOTIDE SEQUENCE [LARGE SCALE GENOMIC DNA]</scope>
</reference>
<dbReference type="Proteomes" id="UP000179368">
    <property type="component" value="Unassembled WGS sequence"/>
</dbReference>
<comment type="caution">
    <text evidence="1">The sequence shown here is derived from an EMBL/GenBank/DDBJ whole genome shotgun (WGS) entry which is preliminary data.</text>
</comment>